<accession>H0QUU5</accession>
<feature type="chain" id="PRO_5038999724" description="Secreted protein" evidence="1">
    <location>
        <begin position="26"/>
        <end position="130"/>
    </location>
</feature>
<dbReference type="STRING" id="1077974.GOEFS_008_00050"/>
<proteinExistence type="predicted"/>
<reference evidence="2 3" key="1">
    <citation type="submission" date="2011-12" db="EMBL/GenBank/DDBJ databases">
        <title>Whole genome shotgun sequence of Gordonia effusa NBRC 100432.</title>
        <authorList>
            <person name="Yoshida I."/>
            <person name="Takarada H."/>
            <person name="Hosoyama A."/>
            <person name="Tsuchikane K."/>
            <person name="Katsumata H."/>
            <person name="Yamazaki S."/>
            <person name="Fujita N."/>
        </authorList>
    </citation>
    <scope>NUCLEOTIDE SEQUENCE [LARGE SCALE GENOMIC DNA]</scope>
    <source>
        <strain evidence="2 3">NBRC 100432</strain>
    </source>
</reference>
<keyword evidence="3" id="KW-1185">Reference proteome</keyword>
<dbReference type="PROSITE" id="PS51257">
    <property type="entry name" value="PROKAR_LIPOPROTEIN"/>
    <property type="match status" value="1"/>
</dbReference>
<evidence type="ECO:0000256" key="1">
    <source>
        <dbReference type="SAM" id="SignalP"/>
    </source>
</evidence>
<evidence type="ECO:0008006" key="4">
    <source>
        <dbReference type="Google" id="ProtNLM"/>
    </source>
</evidence>
<dbReference type="AlphaFoldDB" id="H0QUU5"/>
<dbReference type="RefSeq" id="WP_007315934.1">
    <property type="nucleotide sequence ID" value="NZ_BAEH01000008.1"/>
</dbReference>
<name>H0QUU5_9ACTN</name>
<evidence type="ECO:0000313" key="3">
    <source>
        <dbReference type="Proteomes" id="UP000035034"/>
    </source>
</evidence>
<protein>
    <recommendedName>
        <fullName evidence="4">Secreted protein</fullName>
    </recommendedName>
</protein>
<feature type="signal peptide" evidence="1">
    <location>
        <begin position="1"/>
        <end position="25"/>
    </location>
</feature>
<gene>
    <name evidence="2" type="ORF">GOEFS_008_00050</name>
</gene>
<dbReference type="OrthoDB" id="5149662at2"/>
<dbReference type="Proteomes" id="UP000035034">
    <property type="component" value="Unassembled WGS sequence"/>
</dbReference>
<organism evidence="2 3">
    <name type="scientific">Gordonia effusa NBRC 100432</name>
    <dbReference type="NCBI Taxonomy" id="1077974"/>
    <lineage>
        <taxon>Bacteria</taxon>
        <taxon>Bacillati</taxon>
        <taxon>Actinomycetota</taxon>
        <taxon>Actinomycetes</taxon>
        <taxon>Mycobacteriales</taxon>
        <taxon>Gordoniaceae</taxon>
        <taxon>Gordonia</taxon>
    </lineage>
</organism>
<evidence type="ECO:0000313" key="2">
    <source>
        <dbReference type="EMBL" id="GAB16596.1"/>
    </source>
</evidence>
<keyword evidence="1" id="KW-0732">Signal</keyword>
<dbReference type="EMBL" id="BAEH01000008">
    <property type="protein sequence ID" value="GAB16596.1"/>
    <property type="molecule type" value="Genomic_DNA"/>
</dbReference>
<sequence>MRKFIGTFIASLLVASCLISAHATASPEPVIYDCGGAKQTRPTTIIVYCGDAGITVGSIVWTTWARKSAQGNGIQYTKLCVPNCAEGGVASRPVSIRLYKIVGGAFTRITLSGAGGVTSYQLTGASPHHR</sequence>
<dbReference type="eggNOG" id="ENOG5030JD6">
    <property type="taxonomic scope" value="Bacteria"/>
</dbReference>
<comment type="caution">
    <text evidence="2">The sequence shown here is derived from an EMBL/GenBank/DDBJ whole genome shotgun (WGS) entry which is preliminary data.</text>
</comment>